<evidence type="ECO:0000256" key="6">
    <source>
        <dbReference type="ARBA" id="ARBA00022676"/>
    </source>
</evidence>
<evidence type="ECO:0000256" key="2">
    <source>
        <dbReference type="ARBA" id="ARBA00004893"/>
    </source>
</evidence>
<dbReference type="EC" id="2.4.2.19" evidence="4"/>
<keyword evidence="5" id="KW-0662">Pyridine nucleotide biosynthesis</keyword>
<dbReference type="InterPro" id="IPR004393">
    <property type="entry name" value="NadC"/>
</dbReference>
<dbReference type="AlphaFoldDB" id="A0A1U7DE87"/>
<name>A0A1U7DE87_9RHOB</name>
<dbReference type="Gene3D" id="3.90.1170.20">
    <property type="entry name" value="Quinolinate phosphoribosyl transferase, N-terminal domain"/>
    <property type="match status" value="1"/>
</dbReference>
<dbReference type="GO" id="GO:0034213">
    <property type="term" value="P:quinolinate catabolic process"/>
    <property type="evidence" value="ECO:0007669"/>
    <property type="project" value="TreeGrafter"/>
</dbReference>
<dbReference type="FunFam" id="3.20.20.70:FF:000030">
    <property type="entry name" value="Nicotinate-nucleotide pyrophosphorylase, carboxylating"/>
    <property type="match status" value="1"/>
</dbReference>
<keyword evidence="7 10" id="KW-0808">Transferase</keyword>
<dbReference type="PANTHER" id="PTHR32179">
    <property type="entry name" value="NICOTINATE-NUCLEOTIDE PYROPHOSPHORYLASE [CARBOXYLATING]"/>
    <property type="match status" value="1"/>
</dbReference>
<keyword evidence="10" id="KW-0614">Plasmid</keyword>
<evidence type="ECO:0000259" key="9">
    <source>
        <dbReference type="Pfam" id="PF01729"/>
    </source>
</evidence>
<keyword evidence="11" id="KW-1185">Reference proteome</keyword>
<reference evidence="10 11" key="1">
    <citation type="submission" date="2016-03" db="EMBL/GenBank/DDBJ databases">
        <title>Deep-sea bacteria in the southern Pacific.</title>
        <authorList>
            <person name="Tang K."/>
        </authorList>
    </citation>
    <scope>NUCLEOTIDE SEQUENCE [LARGE SCALE GENOMIC DNA]</scope>
    <source>
        <strain evidence="10 11">JLT2016</strain>
        <plasmid evidence="11">Plasmid ptpro7</plasmid>
    </source>
</reference>
<dbReference type="InterPro" id="IPR036068">
    <property type="entry name" value="Nicotinate_pribotase-like_C"/>
</dbReference>
<dbReference type="CDD" id="cd01572">
    <property type="entry name" value="QPRTase"/>
    <property type="match status" value="1"/>
</dbReference>
<sequence>MRIEGSAASILAAERVALNFAGRLSGTATLTASYVQELAGTKTRITCTRKTTPGLKLVEKLAILHGGGHNHRFSLSDAILIKDNHIAAAGGIKQVLEAVQRNVGHMVVVEIEIDGLHQLDEVLQTGGADVIMFDNMSTEDMAEAVKRIDGRAKTEASGNVTLGRLREIASANVDYISSGALTHSAGTVDFGLDF</sequence>
<comment type="similarity">
    <text evidence="3">Belongs to the NadC/ModD family.</text>
</comment>
<dbReference type="UniPathway" id="UPA00253">
    <property type="reaction ID" value="UER00331"/>
</dbReference>
<dbReference type="GO" id="GO:0005737">
    <property type="term" value="C:cytoplasm"/>
    <property type="evidence" value="ECO:0007669"/>
    <property type="project" value="TreeGrafter"/>
</dbReference>
<dbReference type="Gene3D" id="3.20.20.70">
    <property type="entry name" value="Aldolase class I"/>
    <property type="match status" value="1"/>
</dbReference>
<organism evidence="10 11">
    <name type="scientific">Salipiger profundus</name>
    <dbReference type="NCBI Taxonomy" id="1229727"/>
    <lineage>
        <taxon>Bacteria</taxon>
        <taxon>Pseudomonadati</taxon>
        <taxon>Pseudomonadota</taxon>
        <taxon>Alphaproteobacteria</taxon>
        <taxon>Rhodobacterales</taxon>
        <taxon>Roseobacteraceae</taxon>
        <taxon>Salipiger</taxon>
    </lineage>
</organism>
<dbReference type="GO" id="GO:0004514">
    <property type="term" value="F:nicotinate-nucleotide diphosphorylase (carboxylating) activity"/>
    <property type="evidence" value="ECO:0007669"/>
    <property type="project" value="UniProtKB-EC"/>
</dbReference>
<dbReference type="SUPFAM" id="SSF54675">
    <property type="entry name" value="Nicotinate/Quinolinate PRTase N-terminal domain-like"/>
    <property type="match status" value="1"/>
</dbReference>
<dbReference type="PANTHER" id="PTHR32179:SF3">
    <property type="entry name" value="NICOTINATE-NUCLEOTIDE PYROPHOSPHORYLASE [CARBOXYLATING]"/>
    <property type="match status" value="1"/>
</dbReference>
<evidence type="ECO:0000256" key="1">
    <source>
        <dbReference type="ARBA" id="ARBA00003237"/>
    </source>
</evidence>
<keyword evidence="6 10" id="KW-0328">Glycosyltransferase</keyword>
<feature type="domain" description="Quinolinate phosphoribosyl transferase C-terminal" evidence="9">
    <location>
        <begin position="28"/>
        <end position="193"/>
    </location>
</feature>
<evidence type="ECO:0000256" key="7">
    <source>
        <dbReference type="ARBA" id="ARBA00022679"/>
    </source>
</evidence>
<gene>
    <name evidence="10" type="ORF">Ga0080559_TMP5096</name>
</gene>
<dbReference type="Proteomes" id="UP000186559">
    <property type="component" value="Plasmid pTPRO7"/>
</dbReference>
<dbReference type="InterPro" id="IPR002638">
    <property type="entry name" value="Quinolinate_PRibosylTrfase_C"/>
</dbReference>
<dbReference type="EMBL" id="CP014803">
    <property type="protein sequence ID" value="APX26433.1"/>
    <property type="molecule type" value="Genomic_DNA"/>
</dbReference>
<evidence type="ECO:0000256" key="4">
    <source>
        <dbReference type="ARBA" id="ARBA00011944"/>
    </source>
</evidence>
<protein>
    <recommendedName>
        <fullName evidence="4">nicotinate-nucleotide diphosphorylase (carboxylating)</fullName>
        <ecNumber evidence="4">2.4.2.19</ecNumber>
    </recommendedName>
    <alternativeName>
        <fullName evidence="8">Quinolinate phosphoribosyltransferase [decarboxylating]</fullName>
    </alternativeName>
</protein>
<dbReference type="KEGG" id="tpro:Ga0080559_TMP5096"/>
<evidence type="ECO:0000313" key="11">
    <source>
        <dbReference type="Proteomes" id="UP000186559"/>
    </source>
</evidence>
<comment type="function">
    <text evidence="1">Involved in the catabolism of quinolinic acid (QA).</text>
</comment>
<dbReference type="InterPro" id="IPR037128">
    <property type="entry name" value="Quinolinate_PRibosylTase_N_sf"/>
</dbReference>
<dbReference type="SUPFAM" id="SSF51690">
    <property type="entry name" value="Nicotinate/Quinolinate PRTase C-terminal domain-like"/>
    <property type="match status" value="1"/>
</dbReference>
<dbReference type="Pfam" id="PF01729">
    <property type="entry name" value="QRPTase_C"/>
    <property type="match status" value="1"/>
</dbReference>
<dbReference type="GO" id="GO:0009435">
    <property type="term" value="P:NAD+ biosynthetic process"/>
    <property type="evidence" value="ECO:0007669"/>
    <property type="project" value="UniProtKB-UniPathway"/>
</dbReference>
<proteinExistence type="inferred from homology"/>
<comment type="pathway">
    <text evidence="2">Cofactor biosynthesis; NAD(+) biosynthesis; nicotinate D-ribonucleotide from quinolinate: step 1/1.</text>
</comment>
<geneLocation type="plasmid" evidence="11">
    <name>ptpro7</name>
</geneLocation>
<dbReference type="InterPro" id="IPR027277">
    <property type="entry name" value="NadC/ModD"/>
</dbReference>
<evidence type="ECO:0000256" key="3">
    <source>
        <dbReference type="ARBA" id="ARBA00009400"/>
    </source>
</evidence>
<evidence type="ECO:0000313" key="10">
    <source>
        <dbReference type="EMBL" id="APX26433.1"/>
    </source>
</evidence>
<dbReference type="NCBIfam" id="TIGR00078">
    <property type="entry name" value="nadC"/>
    <property type="match status" value="1"/>
</dbReference>
<dbReference type="InterPro" id="IPR013785">
    <property type="entry name" value="Aldolase_TIM"/>
</dbReference>
<evidence type="ECO:0000256" key="8">
    <source>
        <dbReference type="ARBA" id="ARBA00033102"/>
    </source>
</evidence>
<accession>A0A1U7DE87</accession>
<evidence type="ECO:0000256" key="5">
    <source>
        <dbReference type="ARBA" id="ARBA00022642"/>
    </source>
</evidence>